<comment type="caution">
    <text evidence="2">The sequence shown here is derived from an EMBL/GenBank/DDBJ whole genome shotgun (WGS) entry which is preliminary data.</text>
</comment>
<evidence type="ECO:0000313" key="2">
    <source>
        <dbReference type="EMBL" id="GAA1792187.1"/>
    </source>
</evidence>
<evidence type="ECO:0000313" key="3">
    <source>
        <dbReference type="Proteomes" id="UP001500218"/>
    </source>
</evidence>
<name>A0ABN2LLV6_9ACTN</name>
<dbReference type="SUPFAM" id="SSF53720">
    <property type="entry name" value="ALDH-like"/>
    <property type="match status" value="1"/>
</dbReference>
<proteinExistence type="predicted"/>
<evidence type="ECO:0000256" key="1">
    <source>
        <dbReference type="ARBA" id="ARBA00022857"/>
    </source>
</evidence>
<protein>
    <submittedName>
        <fullName evidence="2">Acyl-CoA reductase</fullName>
    </submittedName>
</protein>
<gene>
    <name evidence="2" type="ORF">GCM10009682_12700</name>
</gene>
<keyword evidence="1" id="KW-0521">NADP</keyword>
<dbReference type="InterPro" id="IPR008670">
    <property type="entry name" value="CoA_reduct_LuxC"/>
</dbReference>
<dbReference type="EMBL" id="BAAALT010000031">
    <property type="protein sequence ID" value="GAA1792187.1"/>
    <property type="molecule type" value="Genomic_DNA"/>
</dbReference>
<dbReference type="InterPro" id="IPR016161">
    <property type="entry name" value="Ald_DH/histidinol_DH"/>
</dbReference>
<keyword evidence="3" id="KW-1185">Reference proteome</keyword>
<accession>A0ABN2LLV6</accession>
<dbReference type="Pfam" id="PF05893">
    <property type="entry name" value="LuxC"/>
    <property type="match status" value="1"/>
</dbReference>
<reference evidence="2 3" key="1">
    <citation type="journal article" date="2019" name="Int. J. Syst. Evol. Microbiol.">
        <title>The Global Catalogue of Microorganisms (GCM) 10K type strain sequencing project: providing services to taxonomists for standard genome sequencing and annotation.</title>
        <authorList>
            <consortium name="The Broad Institute Genomics Platform"/>
            <consortium name="The Broad Institute Genome Sequencing Center for Infectious Disease"/>
            <person name="Wu L."/>
            <person name="Ma J."/>
        </authorList>
    </citation>
    <scope>NUCLEOTIDE SEQUENCE [LARGE SCALE GENOMIC DNA]</scope>
    <source>
        <strain evidence="2 3">JCM 13250</strain>
    </source>
</reference>
<dbReference type="Proteomes" id="UP001500218">
    <property type="component" value="Unassembled WGS sequence"/>
</dbReference>
<sequence>MLISRFPVGPDLSVADVLGSLAAPVPDGPLTVGDDRVVDFLAGFARRLLAPALARRYPELGSLGFFLRRGELRRAVTGLASTDEVLVFPRGMVFHVPPANVDTIFVYSWALSALAGNPNVVRVSARAAGAATAVLDALNEALADAHPAIARTQRMVTYGRDDATTAALSAACDLRVIWGGDASVRAIRAHPLAPRARDVTFPDRSSFAALSVPGWAGLSPDARRGGVAGFANDAYWFDQAACASPRTLFLVGGTSSAAAAAREEFVALLVAEVAARGWDVDPAMAVEKRVATYGLAASGVATHLDFATNAVALATLAPAAPVARTWLGAGTFPVAALDSLSSLIPLLSRRDQTLSHLGFPPTELHDFARALGGRGIDRIVPFGRALTFGAIWDGYDLLHEFTRRTTLVR</sequence>
<organism evidence="2 3">
    <name type="scientific">Luedemannella flava</name>
    <dbReference type="NCBI Taxonomy" id="349316"/>
    <lineage>
        <taxon>Bacteria</taxon>
        <taxon>Bacillati</taxon>
        <taxon>Actinomycetota</taxon>
        <taxon>Actinomycetes</taxon>
        <taxon>Micromonosporales</taxon>
        <taxon>Micromonosporaceae</taxon>
        <taxon>Luedemannella</taxon>
    </lineage>
</organism>